<reference evidence="7 8" key="1">
    <citation type="submission" date="2020-02" db="EMBL/GenBank/DDBJ databases">
        <authorList>
            <person name="Ferguson B K."/>
        </authorList>
    </citation>
    <scope>NUCLEOTIDE SEQUENCE [LARGE SCALE GENOMIC DNA]</scope>
</reference>
<dbReference type="AlphaFoldDB" id="A0A6H5IL84"/>
<comment type="subcellular location">
    <subcellularLocation>
        <location evidence="1">Cytoplasm</location>
        <location evidence="1">Cytoskeleton</location>
    </subcellularLocation>
</comment>
<accession>A0A6H5IL84</accession>
<gene>
    <name evidence="7" type="ORF">TBRA_LOCUS8367</name>
</gene>
<evidence type="ECO:0000256" key="5">
    <source>
        <dbReference type="ARBA" id="ARBA00023212"/>
    </source>
</evidence>
<dbReference type="GO" id="GO:0005869">
    <property type="term" value="C:dynactin complex"/>
    <property type="evidence" value="ECO:0007669"/>
    <property type="project" value="InterPro"/>
</dbReference>
<dbReference type="GO" id="GO:0070840">
    <property type="term" value="F:dynein complex binding"/>
    <property type="evidence" value="ECO:0007669"/>
    <property type="project" value="TreeGrafter"/>
</dbReference>
<proteinExistence type="inferred from homology"/>
<comment type="similarity">
    <text evidence="2">Belongs to the dynactin subunits 5/6 family. Dynactin subunit 6 subfamily.</text>
</comment>
<dbReference type="InterPro" id="IPR011004">
    <property type="entry name" value="Trimer_LpxA-like_sf"/>
</dbReference>
<dbReference type="SUPFAM" id="SSF51161">
    <property type="entry name" value="Trimeric LpxA-like enzymes"/>
    <property type="match status" value="1"/>
</dbReference>
<dbReference type="PANTHER" id="PTHR13072">
    <property type="entry name" value="DYNACTIN 6"/>
    <property type="match status" value="1"/>
</dbReference>
<keyword evidence="5" id="KW-0206">Cytoskeleton</keyword>
<dbReference type="Proteomes" id="UP000479190">
    <property type="component" value="Unassembled WGS sequence"/>
</dbReference>
<evidence type="ECO:0000256" key="4">
    <source>
        <dbReference type="ARBA" id="ARBA00022490"/>
    </source>
</evidence>
<keyword evidence="4" id="KW-0963">Cytoplasm</keyword>
<dbReference type="InterPro" id="IPR027777">
    <property type="entry name" value="DCTN6"/>
</dbReference>
<evidence type="ECO:0000256" key="2">
    <source>
        <dbReference type="ARBA" id="ARBA00007719"/>
    </source>
</evidence>
<keyword evidence="8" id="KW-1185">Reference proteome</keyword>
<protein>
    <recommendedName>
        <fullName evidence="3">Dynactin subunit 6</fullName>
    </recommendedName>
</protein>
<evidence type="ECO:0000313" key="7">
    <source>
        <dbReference type="EMBL" id="CAB0036501.1"/>
    </source>
</evidence>
<evidence type="ECO:0000256" key="1">
    <source>
        <dbReference type="ARBA" id="ARBA00004245"/>
    </source>
</evidence>
<name>A0A6H5IL84_9HYME</name>
<evidence type="ECO:0000313" key="8">
    <source>
        <dbReference type="Proteomes" id="UP000479190"/>
    </source>
</evidence>
<dbReference type="EMBL" id="CADCXV010000817">
    <property type="protein sequence ID" value="CAB0036501.1"/>
    <property type="molecule type" value="Genomic_DNA"/>
</dbReference>
<dbReference type="PANTHER" id="PTHR13072:SF0">
    <property type="entry name" value="DYNACTIN SUBUNIT 6"/>
    <property type="match status" value="1"/>
</dbReference>
<evidence type="ECO:0000256" key="3">
    <source>
        <dbReference type="ARBA" id="ARBA00016573"/>
    </source>
</evidence>
<sequence>MASSNRRSNLKVAEGAIVCDEAVLKGDITIGRLTVIHPRANIIAEAGPIIIGDGNIIEEMCTIINRGSGDLTTTPVQIIGNYNIFEVDSTCEASKVGDNNILECKSFVGKEVELSNGCVVGVGCSMTEHEVVPENTIVYSDQHLRREMRDKPNARIDNFTVRGGIVHEISRKKVTLHLPHFCASARTHQQQRRQPHRCVPFQHLCARDVKCVAIKVLAIRRQKSIVHIMKEIDTMMEQEITDVVAVNDETMDLKIRSNPKPFTIESLIGSGRTSHDNVKKNIQDSLSQRDFFYQQHCLASGVIPGS</sequence>
<dbReference type="GO" id="GO:0007052">
    <property type="term" value="P:mitotic spindle organization"/>
    <property type="evidence" value="ECO:0007669"/>
    <property type="project" value="TreeGrafter"/>
</dbReference>
<comment type="function">
    <text evidence="6">Part of the dynactin complex that activates the molecular motor dynein for ultra-processive transport along microtubules.</text>
</comment>
<organism evidence="7 8">
    <name type="scientific">Trichogramma brassicae</name>
    <dbReference type="NCBI Taxonomy" id="86971"/>
    <lineage>
        <taxon>Eukaryota</taxon>
        <taxon>Metazoa</taxon>
        <taxon>Ecdysozoa</taxon>
        <taxon>Arthropoda</taxon>
        <taxon>Hexapoda</taxon>
        <taxon>Insecta</taxon>
        <taxon>Pterygota</taxon>
        <taxon>Neoptera</taxon>
        <taxon>Endopterygota</taxon>
        <taxon>Hymenoptera</taxon>
        <taxon>Apocrita</taxon>
        <taxon>Proctotrupomorpha</taxon>
        <taxon>Chalcidoidea</taxon>
        <taxon>Trichogrammatidae</taxon>
        <taxon>Trichogramma</taxon>
    </lineage>
</organism>
<evidence type="ECO:0000256" key="6">
    <source>
        <dbReference type="ARBA" id="ARBA00034687"/>
    </source>
</evidence>
<dbReference type="OrthoDB" id="2355at2759"/>
<dbReference type="Gene3D" id="2.160.10.10">
    <property type="entry name" value="Hexapeptide repeat proteins"/>
    <property type="match status" value="1"/>
</dbReference>
<dbReference type="CDD" id="cd04646">
    <property type="entry name" value="LbH_Dynactin_6"/>
    <property type="match status" value="1"/>
</dbReference>